<name>A0A0A1GXV0_9LACO</name>
<evidence type="ECO:0008006" key="3">
    <source>
        <dbReference type="Google" id="ProtNLM"/>
    </source>
</evidence>
<reference evidence="1 2" key="1">
    <citation type="submission" date="2014-11" db="EMBL/GenBank/DDBJ databases">
        <title>Complete genome sequence and analysis of Lactobacillus hokkaidonensis LOOC260T.</title>
        <authorList>
            <person name="Tanizawa Y."/>
            <person name="Tohno M."/>
            <person name="Kaminuma E."/>
            <person name="Nakamura Y."/>
            <person name="Arita M."/>
        </authorList>
    </citation>
    <scope>NUCLEOTIDE SEQUENCE [LARGE SCALE GENOMIC DNA]</scope>
    <source>
        <strain evidence="1 2">LOOC260</strain>
    </source>
</reference>
<dbReference type="STRING" id="1291742.LOOC260_107510"/>
<dbReference type="HOGENOM" id="CLU_2935754_0_0_9"/>
<evidence type="ECO:0000313" key="2">
    <source>
        <dbReference type="Proteomes" id="UP000031620"/>
    </source>
</evidence>
<dbReference type="EMBL" id="AP014680">
    <property type="protein sequence ID" value="BAP85291.1"/>
    <property type="molecule type" value="Genomic_DNA"/>
</dbReference>
<organism evidence="1 2">
    <name type="scientific">Paucilactobacillus hokkaidonensis JCM 18461</name>
    <dbReference type="NCBI Taxonomy" id="1291742"/>
    <lineage>
        <taxon>Bacteria</taxon>
        <taxon>Bacillati</taxon>
        <taxon>Bacillota</taxon>
        <taxon>Bacilli</taxon>
        <taxon>Lactobacillales</taxon>
        <taxon>Lactobacillaceae</taxon>
        <taxon>Paucilactobacillus</taxon>
    </lineage>
</organism>
<protein>
    <recommendedName>
        <fullName evidence="3">Bacteriocin</fullName>
    </recommendedName>
</protein>
<dbReference type="KEGG" id="lho:LOOC260_107510"/>
<evidence type="ECO:0000313" key="1">
    <source>
        <dbReference type="EMBL" id="BAP85291.1"/>
    </source>
</evidence>
<dbReference type="Proteomes" id="UP000031620">
    <property type="component" value="Chromosome"/>
</dbReference>
<proteinExistence type="predicted"/>
<gene>
    <name evidence="1" type="ORF">LOOC260_107510</name>
</gene>
<accession>A0A0A1GXV0</accession>
<dbReference type="RefSeq" id="WP_041093100.1">
    <property type="nucleotide sequence ID" value="NZ_AP014680.1"/>
</dbReference>
<sequence>MSKNELNKFVTLSPESLKDISGGSSNKFWQGVGYAAGFLTSVSMRRAIRKGSASRYSRYY</sequence>
<dbReference type="AlphaFoldDB" id="A0A0A1GXV0"/>